<gene>
    <name evidence="2" type="ORF">L6773_20690</name>
</gene>
<sequence length="272" mass="31336">MKQIFYCFLLVISVAGLIGCNASSNTESIDQLYLWSHNDYEQEDPLHAALDLGFQMIEADIHLINGELYVIHDHPENIEETPLLEDLYLQPLANLIEQNYGQVLPGESLPFYLVIDVKTEAELTYQALLNTLQPYSQYFYQKVDGEWVDGPIRLLISGNRPDLDASAENRIAFLDGRIPNLGKDYSSELYPLISDNWFNYFTWDGQGDIPGDELEKLREYVSQAHQEDKLIRFWATSDDVNVWRTLINNGVDVINVDDIEGMRRFLDENYAE</sequence>
<protein>
    <submittedName>
        <fullName evidence="2">Phosphatidylinositol-specific phospholipase C/glycerophosphodiester phosphodiesterase family protein</fullName>
    </submittedName>
</protein>
<reference evidence="2" key="1">
    <citation type="submission" date="2022-01" db="EMBL/GenBank/DDBJ databases">
        <authorList>
            <person name="Wang Y."/>
        </authorList>
    </citation>
    <scope>NUCLEOTIDE SEQUENCE</scope>
    <source>
        <strain evidence="2">WB101</strain>
    </source>
</reference>
<dbReference type="PROSITE" id="PS51257">
    <property type="entry name" value="PROKAR_LIPOPROTEIN"/>
    <property type="match status" value="1"/>
</dbReference>
<dbReference type="InterPro" id="IPR017946">
    <property type="entry name" value="PLC-like_Pdiesterase_TIM-brl"/>
</dbReference>
<organism evidence="2 3">
    <name type="scientific">Rhodohalobacter sulfatireducens</name>
    <dbReference type="NCBI Taxonomy" id="2911366"/>
    <lineage>
        <taxon>Bacteria</taxon>
        <taxon>Pseudomonadati</taxon>
        <taxon>Balneolota</taxon>
        <taxon>Balneolia</taxon>
        <taxon>Balneolales</taxon>
        <taxon>Balneolaceae</taxon>
        <taxon>Rhodohalobacter</taxon>
    </lineage>
</organism>
<dbReference type="CDD" id="cd08577">
    <property type="entry name" value="PI-PLCc_GDPD_SF_unchar3"/>
    <property type="match status" value="1"/>
</dbReference>
<dbReference type="Proteomes" id="UP001165366">
    <property type="component" value="Unassembled WGS sequence"/>
</dbReference>
<evidence type="ECO:0000313" key="2">
    <source>
        <dbReference type="EMBL" id="MCG2591000.1"/>
    </source>
</evidence>
<feature type="chain" id="PRO_5046505448" evidence="1">
    <location>
        <begin position="23"/>
        <end position="272"/>
    </location>
</feature>
<feature type="signal peptide" evidence="1">
    <location>
        <begin position="1"/>
        <end position="22"/>
    </location>
</feature>
<comment type="caution">
    <text evidence="2">The sequence shown here is derived from an EMBL/GenBank/DDBJ whole genome shotgun (WGS) entry which is preliminary data.</text>
</comment>
<dbReference type="Gene3D" id="3.20.20.190">
    <property type="entry name" value="Phosphatidylinositol (PI) phosphodiesterase"/>
    <property type="match status" value="1"/>
</dbReference>
<evidence type="ECO:0000313" key="3">
    <source>
        <dbReference type="Proteomes" id="UP001165366"/>
    </source>
</evidence>
<dbReference type="InterPro" id="IPR039559">
    <property type="entry name" value="AIM6_PI-PLC-like_dom"/>
</dbReference>
<keyword evidence="1" id="KW-0732">Signal</keyword>
<reference evidence="2" key="2">
    <citation type="submission" date="2024-05" db="EMBL/GenBank/DDBJ databases">
        <title>Rhodohalobacter halophilus gen. nov., sp. nov., a moderately halophilic member of the family Balneolaceae.</title>
        <authorList>
            <person name="Xia J."/>
        </authorList>
    </citation>
    <scope>NUCLEOTIDE SEQUENCE</scope>
    <source>
        <strain evidence="2">WB101</strain>
    </source>
</reference>
<keyword evidence="3" id="KW-1185">Reference proteome</keyword>
<dbReference type="EMBL" id="JAKLWS010000055">
    <property type="protein sequence ID" value="MCG2591000.1"/>
    <property type="molecule type" value="Genomic_DNA"/>
</dbReference>
<evidence type="ECO:0000256" key="1">
    <source>
        <dbReference type="SAM" id="SignalP"/>
    </source>
</evidence>
<dbReference type="RefSeq" id="WP_237856545.1">
    <property type="nucleotide sequence ID" value="NZ_JAKLWS010000055.1"/>
</dbReference>
<name>A0ABS9KJH9_9BACT</name>
<proteinExistence type="predicted"/>
<dbReference type="SUPFAM" id="SSF51695">
    <property type="entry name" value="PLC-like phosphodiesterases"/>
    <property type="match status" value="1"/>
</dbReference>
<accession>A0ABS9KJH9</accession>